<dbReference type="NCBIfam" id="TIGR01352">
    <property type="entry name" value="tonB_Cterm"/>
    <property type="match status" value="1"/>
</dbReference>
<gene>
    <name evidence="13" type="ORF">ERS370011_00553</name>
</gene>
<evidence type="ECO:0000256" key="4">
    <source>
        <dbReference type="ARBA" id="ARBA00022475"/>
    </source>
</evidence>
<sequence length="246" mass="26466">MGLRVGAGIAVLAAHAAVIGAIFLNHTEAPVLLEQEPVMVSVIEAPVPQVAKAEPNPEPPVEETPPPEPAVEPPPPEPEPELKPEPEPEPIVEKAPEPAPPPKPKPKPKPKPQPKPQPKTEVQAEPKPQTPPAGATDGEQVTQAPKQGPAPDEPIFMSSVEYLGDRPAPRYPSESIRRREQGRVIVLVTINPQGYVDKASIDTSSGFRRLDNSALEAVRKARFKPLTRNGVPQTAMARIPFDFGLK</sequence>
<keyword evidence="6" id="KW-0812">Transmembrane</keyword>
<evidence type="ECO:0000256" key="8">
    <source>
        <dbReference type="ARBA" id="ARBA00022989"/>
    </source>
</evidence>
<name>A0A0M7CQJ2_9BORD</name>
<evidence type="ECO:0000259" key="12">
    <source>
        <dbReference type="PROSITE" id="PS52015"/>
    </source>
</evidence>
<dbReference type="PRINTS" id="PR01374">
    <property type="entry name" value="TONBPROTEIN"/>
</dbReference>
<dbReference type="PROSITE" id="PS52015">
    <property type="entry name" value="TONB_CTD"/>
    <property type="match status" value="1"/>
</dbReference>
<dbReference type="SUPFAM" id="SSF74653">
    <property type="entry name" value="TolA/TonB C-terminal domain"/>
    <property type="match status" value="1"/>
</dbReference>
<dbReference type="GO" id="GO:0015031">
    <property type="term" value="P:protein transport"/>
    <property type="evidence" value="ECO:0007669"/>
    <property type="project" value="UniProtKB-UniRule"/>
</dbReference>
<feature type="domain" description="TonB C-terminal" evidence="12">
    <location>
        <begin position="156"/>
        <end position="246"/>
    </location>
</feature>
<dbReference type="GO" id="GO:0030288">
    <property type="term" value="C:outer membrane-bounded periplasmic space"/>
    <property type="evidence" value="ECO:0007669"/>
    <property type="project" value="InterPro"/>
</dbReference>
<keyword evidence="3 10" id="KW-0813">Transport</keyword>
<proteinExistence type="inferred from homology"/>
<keyword evidence="5 10" id="KW-0997">Cell inner membrane</keyword>
<evidence type="ECO:0000256" key="2">
    <source>
        <dbReference type="ARBA" id="ARBA00006555"/>
    </source>
</evidence>
<feature type="region of interest" description="Disordered" evidence="11">
    <location>
        <begin position="50"/>
        <end position="176"/>
    </location>
</feature>
<dbReference type="GO" id="GO:0031992">
    <property type="term" value="F:energy transducer activity"/>
    <property type="evidence" value="ECO:0007669"/>
    <property type="project" value="InterPro"/>
</dbReference>
<evidence type="ECO:0000256" key="7">
    <source>
        <dbReference type="ARBA" id="ARBA00022927"/>
    </source>
</evidence>
<dbReference type="GO" id="GO:0055085">
    <property type="term" value="P:transmembrane transport"/>
    <property type="evidence" value="ECO:0007669"/>
    <property type="project" value="InterPro"/>
</dbReference>
<feature type="compositionally biased region" description="Pro residues" evidence="11">
    <location>
        <begin position="56"/>
        <end position="77"/>
    </location>
</feature>
<dbReference type="GO" id="GO:0098797">
    <property type="term" value="C:plasma membrane protein complex"/>
    <property type="evidence" value="ECO:0007669"/>
    <property type="project" value="TreeGrafter"/>
</dbReference>
<evidence type="ECO:0000313" key="14">
    <source>
        <dbReference type="Proteomes" id="UP000053096"/>
    </source>
</evidence>
<keyword evidence="10" id="KW-0735">Signal-anchor</keyword>
<dbReference type="Proteomes" id="UP000053096">
    <property type="component" value="Unassembled WGS sequence"/>
</dbReference>
<reference evidence="13 14" key="1">
    <citation type="submission" date="2015-09" db="EMBL/GenBank/DDBJ databases">
        <authorList>
            <person name="Jackson K.R."/>
            <person name="Lunt B.L."/>
            <person name="Fisher J.N.B."/>
            <person name="Gardner A.V."/>
            <person name="Bailey M.E."/>
            <person name="Deus L.M."/>
            <person name="Earl A.S."/>
            <person name="Gibby P.D."/>
            <person name="Hartmann K.A."/>
            <person name="Liu J.E."/>
            <person name="Manci A.M."/>
            <person name="Nielsen D.A."/>
            <person name="Solomon M.B."/>
            <person name="Breakwell D.P."/>
            <person name="Burnett S.H."/>
            <person name="Grose J.H."/>
        </authorList>
    </citation>
    <scope>NUCLEOTIDE SEQUENCE [LARGE SCALE GENOMIC DNA]</scope>
    <source>
        <strain evidence="13 14">2789STDY5608636</strain>
    </source>
</reference>
<dbReference type="InterPro" id="IPR051045">
    <property type="entry name" value="TonB-dependent_transducer"/>
</dbReference>
<dbReference type="PANTHER" id="PTHR33446:SF2">
    <property type="entry name" value="PROTEIN TONB"/>
    <property type="match status" value="1"/>
</dbReference>
<keyword evidence="7 10" id="KW-0653">Protein transport</keyword>
<dbReference type="InterPro" id="IPR037682">
    <property type="entry name" value="TonB_C"/>
</dbReference>
<dbReference type="PANTHER" id="PTHR33446">
    <property type="entry name" value="PROTEIN TONB-RELATED"/>
    <property type="match status" value="1"/>
</dbReference>
<feature type="compositionally biased region" description="Basic and acidic residues" evidence="11">
    <location>
        <begin position="80"/>
        <end position="96"/>
    </location>
</feature>
<comment type="subcellular location">
    <subcellularLocation>
        <location evidence="1 10">Cell inner membrane</location>
        <topology evidence="1 10">Single-pass membrane protein</topology>
        <orientation evidence="1 10">Periplasmic side</orientation>
    </subcellularLocation>
</comment>
<evidence type="ECO:0000313" key="13">
    <source>
        <dbReference type="EMBL" id="CUI42688.1"/>
    </source>
</evidence>
<evidence type="ECO:0000256" key="1">
    <source>
        <dbReference type="ARBA" id="ARBA00004383"/>
    </source>
</evidence>
<dbReference type="Gene3D" id="3.30.1150.10">
    <property type="match status" value="1"/>
</dbReference>
<evidence type="ECO:0000256" key="9">
    <source>
        <dbReference type="ARBA" id="ARBA00023136"/>
    </source>
</evidence>
<accession>A0A0M7CQJ2</accession>
<evidence type="ECO:0000256" key="11">
    <source>
        <dbReference type="SAM" id="MobiDB-lite"/>
    </source>
</evidence>
<organism evidence="13 14">
    <name type="scientific">Bordetella pseudohinzii</name>
    <dbReference type="NCBI Taxonomy" id="1331258"/>
    <lineage>
        <taxon>Bacteria</taxon>
        <taxon>Pseudomonadati</taxon>
        <taxon>Pseudomonadota</taxon>
        <taxon>Betaproteobacteria</taxon>
        <taxon>Burkholderiales</taxon>
        <taxon>Alcaligenaceae</taxon>
        <taxon>Bordetella</taxon>
    </lineage>
</organism>
<evidence type="ECO:0000256" key="3">
    <source>
        <dbReference type="ARBA" id="ARBA00022448"/>
    </source>
</evidence>
<dbReference type="InterPro" id="IPR006260">
    <property type="entry name" value="TonB/TolA_C"/>
</dbReference>
<comment type="function">
    <text evidence="10">Interacts with outer membrane receptor proteins that carry out high-affinity binding and energy dependent uptake into the periplasmic space of specific substrates. It could act to transduce energy from the cytoplasmic membrane to specific energy-requiring processes in the outer membrane, resulting in the release into the periplasm of ligands bound by these outer membrane proteins.</text>
</comment>
<dbReference type="InterPro" id="IPR003538">
    <property type="entry name" value="TonB"/>
</dbReference>
<comment type="similarity">
    <text evidence="2 10">Belongs to the TonB family.</text>
</comment>
<evidence type="ECO:0000256" key="5">
    <source>
        <dbReference type="ARBA" id="ARBA00022519"/>
    </source>
</evidence>
<evidence type="ECO:0000256" key="10">
    <source>
        <dbReference type="RuleBase" id="RU362123"/>
    </source>
</evidence>
<keyword evidence="8" id="KW-1133">Transmembrane helix</keyword>
<dbReference type="AlphaFoldDB" id="A0A0M7CQJ2"/>
<dbReference type="GO" id="GO:0015891">
    <property type="term" value="P:siderophore transport"/>
    <property type="evidence" value="ECO:0007669"/>
    <property type="project" value="InterPro"/>
</dbReference>
<protein>
    <recommendedName>
        <fullName evidence="10">Protein TonB</fullName>
    </recommendedName>
</protein>
<evidence type="ECO:0000256" key="6">
    <source>
        <dbReference type="ARBA" id="ARBA00022692"/>
    </source>
</evidence>
<dbReference type="Pfam" id="PF03544">
    <property type="entry name" value="TonB_C"/>
    <property type="match status" value="1"/>
</dbReference>
<dbReference type="EMBL" id="CYTV01000001">
    <property type="protein sequence ID" value="CUI42688.1"/>
    <property type="molecule type" value="Genomic_DNA"/>
</dbReference>
<keyword evidence="9" id="KW-0472">Membrane</keyword>
<keyword evidence="4 10" id="KW-1003">Cell membrane</keyword>